<dbReference type="PANTHER" id="PTHR15508">
    <property type="entry name" value="RIBOSOMAL PROTEIN S6 KINASE"/>
    <property type="match status" value="1"/>
</dbReference>
<dbReference type="PANTHER" id="PTHR15508:SF8">
    <property type="entry name" value="LD24550P"/>
    <property type="match status" value="1"/>
</dbReference>
<dbReference type="SMART" id="SM00745">
    <property type="entry name" value="MIT"/>
    <property type="match status" value="2"/>
</dbReference>
<dbReference type="OMA" id="DNEMNYA"/>
<organism evidence="3 4">
    <name type="scientific">Papaver somniferum</name>
    <name type="common">Opium poppy</name>
    <dbReference type="NCBI Taxonomy" id="3469"/>
    <lineage>
        <taxon>Eukaryota</taxon>
        <taxon>Viridiplantae</taxon>
        <taxon>Streptophyta</taxon>
        <taxon>Embryophyta</taxon>
        <taxon>Tracheophyta</taxon>
        <taxon>Spermatophyta</taxon>
        <taxon>Magnoliopsida</taxon>
        <taxon>Ranunculales</taxon>
        <taxon>Papaveraceae</taxon>
        <taxon>Papaveroideae</taxon>
        <taxon>Papaver</taxon>
    </lineage>
</organism>
<dbReference type="Gramene" id="RZC45594">
    <property type="protein sequence ID" value="RZC45594"/>
    <property type="gene ID" value="C5167_038539"/>
</dbReference>
<dbReference type="EMBL" id="CM010715">
    <property type="protein sequence ID" value="RZC45594.1"/>
    <property type="molecule type" value="Genomic_DNA"/>
</dbReference>
<dbReference type="Pfam" id="PF04212">
    <property type="entry name" value="MIT"/>
    <property type="match status" value="2"/>
</dbReference>
<dbReference type="InterPro" id="IPR007330">
    <property type="entry name" value="MIT_dom"/>
</dbReference>
<gene>
    <name evidence="3" type="ORF">C5167_038539</name>
</gene>
<evidence type="ECO:0000259" key="2">
    <source>
        <dbReference type="SMART" id="SM00745"/>
    </source>
</evidence>
<proteinExistence type="predicted"/>
<feature type="domain" description="MIT" evidence="2">
    <location>
        <begin position="83"/>
        <end position="161"/>
    </location>
</feature>
<accession>A0A4Y7I9T3</accession>
<dbReference type="STRING" id="3469.A0A4Y7I9T3"/>
<dbReference type="SUPFAM" id="SSF116846">
    <property type="entry name" value="MIT domain"/>
    <property type="match status" value="2"/>
</dbReference>
<dbReference type="FunFam" id="1.20.58.80:FF:000007">
    <property type="entry name" value="Suppressor of K+ transport growth defect 1"/>
    <property type="match status" value="2"/>
</dbReference>
<feature type="compositionally biased region" description="Polar residues" evidence="1">
    <location>
        <begin position="160"/>
        <end position="170"/>
    </location>
</feature>
<sequence>MYSNFKEQAIEYVKQAVKEDNEGNYAKAFPLYMNALEYFKTHLKYERDPKIKEEISQKFAEYLKRAEEIRAVLDDPRPQPHIIQDPVKHAIDYVKRAVKEDNEMNYAKAFPLYMNALEYFKTYSKYEPNLKIREAVQQKFSEYLRRAEELRVILDYGNPQAQKASPSTEEIPQVSKDDSNTSSSG</sequence>
<evidence type="ECO:0000313" key="3">
    <source>
        <dbReference type="EMBL" id="RZC45594.1"/>
    </source>
</evidence>
<feature type="region of interest" description="Disordered" evidence="1">
    <location>
        <begin position="160"/>
        <end position="185"/>
    </location>
</feature>
<evidence type="ECO:0000313" key="4">
    <source>
        <dbReference type="Proteomes" id="UP000316621"/>
    </source>
</evidence>
<evidence type="ECO:0000256" key="1">
    <source>
        <dbReference type="SAM" id="MobiDB-lite"/>
    </source>
</evidence>
<dbReference type="Proteomes" id="UP000316621">
    <property type="component" value="Chromosome 1"/>
</dbReference>
<dbReference type="InterPro" id="IPR036181">
    <property type="entry name" value="MIT_dom_sf"/>
</dbReference>
<dbReference type="Gene3D" id="1.20.58.80">
    <property type="entry name" value="Phosphotransferase system, lactose/cellobiose-type IIA subunit"/>
    <property type="match status" value="2"/>
</dbReference>
<dbReference type="OrthoDB" id="29072at2759"/>
<name>A0A4Y7I9T3_PAPSO</name>
<dbReference type="InterPro" id="IPR051866">
    <property type="entry name" value="Intracell_Sig-Traffick_Protein"/>
</dbReference>
<feature type="domain" description="MIT" evidence="2">
    <location>
        <begin position="2"/>
        <end position="80"/>
    </location>
</feature>
<protein>
    <recommendedName>
        <fullName evidence="2">MIT domain-containing protein</fullName>
    </recommendedName>
</protein>
<reference evidence="3 4" key="1">
    <citation type="journal article" date="2018" name="Science">
        <title>The opium poppy genome and morphinan production.</title>
        <authorList>
            <person name="Guo L."/>
            <person name="Winzer T."/>
            <person name="Yang X."/>
            <person name="Li Y."/>
            <person name="Ning Z."/>
            <person name="He Z."/>
            <person name="Teodor R."/>
            <person name="Lu Y."/>
            <person name="Bowser T.A."/>
            <person name="Graham I.A."/>
            <person name="Ye K."/>
        </authorList>
    </citation>
    <scope>NUCLEOTIDE SEQUENCE [LARGE SCALE GENOMIC DNA]</scope>
    <source>
        <strain evidence="4">cv. HN1</strain>
        <tissue evidence="3">Leaves</tissue>
    </source>
</reference>
<dbReference type="AlphaFoldDB" id="A0A4Y7I9T3"/>
<keyword evidence="4" id="KW-1185">Reference proteome</keyword>